<dbReference type="AlphaFoldDB" id="A0A1R3V6S5"/>
<dbReference type="PROSITE" id="PS00059">
    <property type="entry name" value="ADH_ZINC"/>
    <property type="match status" value="1"/>
</dbReference>
<gene>
    <name evidence="9" type="ORF">BQ8794_220168</name>
</gene>
<dbReference type="GO" id="GO:0008270">
    <property type="term" value="F:zinc ion binding"/>
    <property type="evidence" value="ECO:0007669"/>
    <property type="project" value="InterPro"/>
</dbReference>
<keyword evidence="4 6" id="KW-0862">Zinc</keyword>
<feature type="domain" description="Alcohol dehydrogenase-like N-terminal" evidence="8">
    <location>
        <begin position="24"/>
        <end position="145"/>
    </location>
</feature>
<evidence type="ECO:0000256" key="1">
    <source>
        <dbReference type="ARBA" id="ARBA00001947"/>
    </source>
</evidence>
<dbReference type="Pfam" id="PF00107">
    <property type="entry name" value="ADH_zinc_N"/>
    <property type="match status" value="1"/>
</dbReference>
<evidence type="ECO:0000256" key="5">
    <source>
        <dbReference type="ARBA" id="ARBA00023002"/>
    </source>
</evidence>
<dbReference type="STRING" id="1631249.BQ8794_220168"/>
<feature type="domain" description="Alcohol dehydrogenase-like C-terminal" evidence="7">
    <location>
        <begin position="183"/>
        <end position="312"/>
    </location>
</feature>
<dbReference type="GO" id="GO:0005737">
    <property type="term" value="C:cytoplasm"/>
    <property type="evidence" value="ECO:0007669"/>
    <property type="project" value="TreeGrafter"/>
</dbReference>
<dbReference type="Gene3D" id="3.40.50.720">
    <property type="entry name" value="NAD(P)-binding Rossmann-like Domain"/>
    <property type="match status" value="1"/>
</dbReference>
<reference evidence="10" key="1">
    <citation type="submission" date="2017-01" db="EMBL/GenBank/DDBJ databases">
        <authorList>
            <person name="Brunel B."/>
        </authorList>
    </citation>
    <scope>NUCLEOTIDE SEQUENCE [LARGE SCALE GENOMIC DNA]</scope>
</reference>
<keyword evidence="3 6" id="KW-0479">Metal-binding</keyword>
<comment type="cofactor">
    <cofactor evidence="1 6">
        <name>Zn(2+)</name>
        <dbReference type="ChEBI" id="CHEBI:29105"/>
    </cofactor>
</comment>
<dbReference type="InterPro" id="IPR013149">
    <property type="entry name" value="ADH-like_C"/>
</dbReference>
<evidence type="ECO:0000256" key="2">
    <source>
        <dbReference type="ARBA" id="ARBA00008072"/>
    </source>
</evidence>
<dbReference type="RefSeq" id="WP_077378161.1">
    <property type="nucleotide sequence ID" value="NZ_FTPD01000015.1"/>
</dbReference>
<dbReference type="Proteomes" id="UP000188388">
    <property type="component" value="Unassembled WGS sequence"/>
</dbReference>
<sequence length="366" mass="39107">MRAARFYAKGDVRVEELPDPVHLQPDEVLVRNRLCGICGTDLHEFADGPHFISSQPNPFSGASIPQILGHEFSGEIAAVGSDVSHLKLGDRVAIQPHMGPADGYFGVRGLHFLGTRGAATGLTWNWGGFADFAVMKASATLKMPDTLTFEQGAMVEPAAVAVTAVDRSGLEPGGSILITGGGPIGALTVMAADAAGAGKIFLSEPNAARRKRIESLGISVITIDPAKTPLADFIREHTFERLGCDSAVECAGNPRAIADCIKSVRSQATVVLVGLTNAKAEFSPFDLITRDIRLQGSLCYPTTLWPRVYAMIESGRLPAERLIDDTIALDDIVEKGFKPLLDPSGTKMKILVELGSVEHLRMELPR</sequence>
<evidence type="ECO:0000313" key="9">
    <source>
        <dbReference type="EMBL" id="SIT55604.1"/>
    </source>
</evidence>
<dbReference type="PANTHER" id="PTHR43161:SF23">
    <property type="entry name" value="(R,R)-BUTANEDIOL DEHYDROGENASE-RELATED"/>
    <property type="match status" value="1"/>
</dbReference>
<dbReference type="GO" id="GO:0000721">
    <property type="term" value="F:(R,R)-butanediol dehydrogenase activity"/>
    <property type="evidence" value="ECO:0007669"/>
    <property type="project" value="TreeGrafter"/>
</dbReference>
<keyword evidence="5" id="KW-0560">Oxidoreductase</keyword>
<dbReference type="EMBL" id="FTPD01000015">
    <property type="protein sequence ID" value="SIT55604.1"/>
    <property type="molecule type" value="Genomic_DNA"/>
</dbReference>
<dbReference type="InterPro" id="IPR011032">
    <property type="entry name" value="GroES-like_sf"/>
</dbReference>
<dbReference type="InterPro" id="IPR036291">
    <property type="entry name" value="NAD(P)-bd_dom_sf"/>
</dbReference>
<dbReference type="InterPro" id="IPR013154">
    <property type="entry name" value="ADH-like_N"/>
</dbReference>
<accession>A0A1R3V6S5</accession>
<evidence type="ECO:0000256" key="6">
    <source>
        <dbReference type="RuleBase" id="RU361277"/>
    </source>
</evidence>
<evidence type="ECO:0000259" key="7">
    <source>
        <dbReference type="Pfam" id="PF00107"/>
    </source>
</evidence>
<evidence type="ECO:0000259" key="8">
    <source>
        <dbReference type="Pfam" id="PF08240"/>
    </source>
</evidence>
<dbReference type="GO" id="GO:0034079">
    <property type="term" value="P:butanediol biosynthetic process"/>
    <property type="evidence" value="ECO:0007669"/>
    <property type="project" value="TreeGrafter"/>
</dbReference>
<dbReference type="CDD" id="cd08233">
    <property type="entry name" value="butanediol_DH_like"/>
    <property type="match status" value="1"/>
</dbReference>
<proteinExistence type="inferred from homology"/>
<evidence type="ECO:0000313" key="10">
    <source>
        <dbReference type="Proteomes" id="UP000188388"/>
    </source>
</evidence>
<comment type="similarity">
    <text evidence="2 6">Belongs to the zinc-containing alcohol dehydrogenase family.</text>
</comment>
<keyword evidence="10" id="KW-1185">Reference proteome</keyword>
<name>A0A1R3V6S5_9HYPH</name>
<dbReference type="Gene3D" id="3.90.180.10">
    <property type="entry name" value="Medium-chain alcohol dehydrogenases, catalytic domain"/>
    <property type="match status" value="1"/>
</dbReference>
<evidence type="ECO:0000256" key="3">
    <source>
        <dbReference type="ARBA" id="ARBA00022723"/>
    </source>
</evidence>
<dbReference type="Pfam" id="PF08240">
    <property type="entry name" value="ADH_N"/>
    <property type="match status" value="1"/>
</dbReference>
<evidence type="ECO:0000256" key="4">
    <source>
        <dbReference type="ARBA" id="ARBA00022833"/>
    </source>
</evidence>
<dbReference type="SUPFAM" id="SSF51735">
    <property type="entry name" value="NAD(P)-binding Rossmann-fold domains"/>
    <property type="match status" value="1"/>
</dbReference>
<dbReference type="InterPro" id="IPR002328">
    <property type="entry name" value="ADH_Zn_CS"/>
</dbReference>
<organism evidence="9 10">
    <name type="scientific">Mesorhizobium prunaredense</name>
    <dbReference type="NCBI Taxonomy" id="1631249"/>
    <lineage>
        <taxon>Bacteria</taxon>
        <taxon>Pseudomonadati</taxon>
        <taxon>Pseudomonadota</taxon>
        <taxon>Alphaproteobacteria</taxon>
        <taxon>Hyphomicrobiales</taxon>
        <taxon>Phyllobacteriaceae</taxon>
        <taxon>Mesorhizobium</taxon>
    </lineage>
</organism>
<dbReference type="SUPFAM" id="SSF50129">
    <property type="entry name" value="GroES-like"/>
    <property type="match status" value="1"/>
</dbReference>
<dbReference type="PANTHER" id="PTHR43161">
    <property type="entry name" value="SORBITOL DEHYDROGENASE"/>
    <property type="match status" value="1"/>
</dbReference>
<protein>
    <submittedName>
        <fullName evidence="9">Zinc-binding dehydrogenase</fullName>
    </submittedName>
</protein>